<dbReference type="EMBL" id="LSBJ02000001">
    <property type="protein sequence ID" value="OAQ74263.1"/>
    <property type="molecule type" value="Genomic_DNA"/>
</dbReference>
<reference evidence="1 2" key="1">
    <citation type="journal article" date="2016" name="PLoS Pathog.">
        <title>Biosynthesis of antibiotic leucinostatins in bio-control fungus Purpureocillium lilacinum and their inhibition on phytophthora revealed by genome mining.</title>
        <authorList>
            <person name="Wang G."/>
            <person name="Liu Z."/>
            <person name="Lin R."/>
            <person name="Li E."/>
            <person name="Mao Z."/>
            <person name="Ling J."/>
            <person name="Yang Y."/>
            <person name="Yin W.B."/>
            <person name="Xie B."/>
        </authorList>
    </citation>
    <scope>NUCLEOTIDE SEQUENCE [LARGE SCALE GENOMIC DNA]</scope>
    <source>
        <strain evidence="1">170</strain>
    </source>
</reference>
<evidence type="ECO:0000313" key="2">
    <source>
        <dbReference type="Proteomes" id="UP000078397"/>
    </source>
</evidence>
<dbReference type="AlphaFoldDB" id="A0A179GA55"/>
<proteinExistence type="predicted"/>
<gene>
    <name evidence="1" type="ORF">VFPPC_15435</name>
</gene>
<dbReference type="Proteomes" id="UP000078397">
    <property type="component" value="Unassembled WGS sequence"/>
</dbReference>
<dbReference type="GeneID" id="28857182"/>
<dbReference type="RefSeq" id="XP_018150346.1">
    <property type="nucleotide sequence ID" value="XM_018293188.1"/>
</dbReference>
<name>A0A179GA55_METCM</name>
<organism evidence="1 2">
    <name type="scientific">Pochonia chlamydosporia 170</name>
    <dbReference type="NCBI Taxonomy" id="1380566"/>
    <lineage>
        <taxon>Eukaryota</taxon>
        <taxon>Fungi</taxon>
        <taxon>Dikarya</taxon>
        <taxon>Ascomycota</taxon>
        <taxon>Pezizomycotina</taxon>
        <taxon>Sordariomycetes</taxon>
        <taxon>Hypocreomycetidae</taxon>
        <taxon>Hypocreales</taxon>
        <taxon>Clavicipitaceae</taxon>
        <taxon>Pochonia</taxon>
    </lineage>
</organism>
<accession>A0A179GA55</accession>
<evidence type="ECO:0000313" key="1">
    <source>
        <dbReference type="EMBL" id="OAQ74263.1"/>
    </source>
</evidence>
<keyword evidence="2" id="KW-1185">Reference proteome</keyword>
<sequence>MTENQSEVREQIPLLMAPSYLAYTYYHATPVFKKLTFELALESAHLPRNATGHGQHNLSTLVSHGCEKELLRLPCFFGN</sequence>
<dbReference type="KEGG" id="pchm:VFPPC_15435"/>
<protein>
    <submittedName>
        <fullName evidence="1">Uncharacterized protein</fullName>
    </submittedName>
</protein>
<comment type="caution">
    <text evidence="1">The sequence shown here is derived from an EMBL/GenBank/DDBJ whole genome shotgun (WGS) entry which is preliminary data.</text>
</comment>